<feature type="region of interest" description="Disordered" evidence="1">
    <location>
        <begin position="1"/>
        <end position="34"/>
    </location>
</feature>
<evidence type="ECO:0000313" key="2">
    <source>
        <dbReference type="EMBL" id="AXG78818.1"/>
    </source>
</evidence>
<evidence type="ECO:0000313" key="3">
    <source>
        <dbReference type="Proteomes" id="UP000253868"/>
    </source>
</evidence>
<accession>A0A345HQ44</accession>
<name>A0A345HQ44_9ACTN</name>
<protein>
    <submittedName>
        <fullName evidence="2">Uncharacterized protein</fullName>
    </submittedName>
</protein>
<reference evidence="3" key="1">
    <citation type="submission" date="2018-07" db="EMBL/GenBank/DDBJ databases">
        <authorList>
            <person name="Zhao J."/>
        </authorList>
    </citation>
    <scope>NUCLEOTIDE SEQUENCE [LARGE SCALE GENOMIC DNA]</scope>
    <source>
        <strain evidence="3">GSSD-12</strain>
    </source>
</reference>
<evidence type="ECO:0000256" key="1">
    <source>
        <dbReference type="SAM" id="MobiDB-lite"/>
    </source>
</evidence>
<organism evidence="2 3">
    <name type="scientific">Streptomyces paludis</name>
    <dbReference type="NCBI Taxonomy" id="2282738"/>
    <lineage>
        <taxon>Bacteria</taxon>
        <taxon>Bacillati</taxon>
        <taxon>Actinomycetota</taxon>
        <taxon>Actinomycetes</taxon>
        <taxon>Kitasatosporales</taxon>
        <taxon>Streptomycetaceae</taxon>
        <taxon>Streptomyces</taxon>
    </lineage>
</organism>
<dbReference type="EMBL" id="CP031194">
    <property type="protein sequence ID" value="AXG78818.1"/>
    <property type="molecule type" value="Genomic_DNA"/>
</dbReference>
<keyword evidence="3" id="KW-1185">Reference proteome</keyword>
<proteinExistence type="predicted"/>
<dbReference type="Proteomes" id="UP000253868">
    <property type="component" value="Chromosome"/>
</dbReference>
<feature type="compositionally biased region" description="Low complexity" evidence="1">
    <location>
        <begin position="1"/>
        <end position="23"/>
    </location>
</feature>
<dbReference type="KEGG" id="spad:DVK44_15155"/>
<dbReference type="AlphaFoldDB" id="A0A345HQ44"/>
<sequence length="60" mass="6489">MTLTPALTSSLTPVPTSVNPTTSCCSPCGSTDRRRSCELPPETPFPSHIRWNWTSAVDVV</sequence>
<gene>
    <name evidence="2" type="ORF">DVK44_15155</name>
</gene>